<dbReference type="Proteomes" id="UP001632038">
    <property type="component" value="Unassembled WGS sequence"/>
</dbReference>
<evidence type="ECO:0000256" key="2">
    <source>
        <dbReference type="ARBA" id="ARBA00007459"/>
    </source>
</evidence>
<organism evidence="7 8">
    <name type="scientific">Castilleja foliolosa</name>
    <dbReference type="NCBI Taxonomy" id="1961234"/>
    <lineage>
        <taxon>Eukaryota</taxon>
        <taxon>Viridiplantae</taxon>
        <taxon>Streptophyta</taxon>
        <taxon>Embryophyta</taxon>
        <taxon>Tracheophyta</taxon>
        <taxon>Spermatophyta</taxon>
        <taxon>Magnoliopsida</taxon>
        <taxon>eudicotyledons</taxon>
        <taxon>Gunneridae</taxon>
        <taxon>Pentapetalae</taxon>
        <taxon>asterids</taxon>
        <taxon>lamiids</taxon>
        <taxon>Lamiales</taxon>
        <taxon>Orobanchaceae</taxon>
        <taxon>Pedicularideae</taxon>
        <taxon>Castillejinae</taxon>
        <taxon>Castilleja</taxon>
    </lineage>
</organism>
<feature type="compositionally biased region" description="Basic and acidic residues" evidence="5">
    <location>
        <begin position="817"/>
        <end position="838"/>
    </location>
</feature>
<dbReference type="Pfam" id="PF05182">
    <property type="entry name" value="Fip1"/>
    <property type="match status" value="1"/>
</dbReference>
<feature type="compositionally biased region" description="Polar residues" evidence="5">
    <location>
        <begin position="651"/>
        <end position="660"/>
    </location>
</feature>
<evidence type="ECO:0000256" key="5">
    <source>
        <dbReference type="SAM" id="MobiDB-lite"/>
    </source>
</evidence>
<evidence type="ECO:0000256" key="4">
    <source>
        <dbReference type="ARBA" id="ARBA00023242"/>
    </source>
</evidence>
<dbReference type="InterPro" id="IPR007854">
    <property type="entry name" value="Fip1_dom"/>
</dbReference>
<feature type="compositionally biased region" description="Basic and acidic residues" evidence="5">
    <location>
        <begin position="286"/>
        <end position="300"/>
    </location>
</feature>
<gene>
    <name evidence="7" type="ORF">CASFOL_026844</name>
</gene>
<dbReference type="GO" id="GO:0006397">
    <property type="term" value="P:mRNA processing"/>
    <property type="evidence" value="ECO:0007669"/>
    <property type="project" value="UniProtKB-KW"/>
</dbReference>
<feature type="compositionally biased region" description="Basic and acidic residues" evidence="5">
    <location>
        <begin position="979"/>
        <end position="1023"/>
    </location>
</feature>
<feature type="compositionally biased region" description="Basic and acidic residues" evidence="5">
    <location>
        <begin position="619"/>
        <end position="631"/>
    </location>
</feature>
<feature type="compositionally biased region" description="Basic and acidic residues" evidence="5">
    <location>
        <begin position="847"/>
        <end position="856"/>
    </location>
</feature>
<evidence type="ECO:0000313" key="8">
    <source>
        <dbReference type="Proteomes" id="UP001632038"/>
    </source>
</evidence>
<keyword evidence="8" id="KW-1185">Reference proteome</keyword>
<dbReference type="PANTHER" id="PTHR36884">
    <property type="entry name" value="FIP1[III]-LIKE PROTEIN"/>
    <property type="match status" value="1"/>
</dbReference>
<feature type="compositionally biased region" description="Basic and acidic residues" evidence="5">
    <location>
        <begin position="678"/>
        <end position="708"/>
    </location>
</feature>
<feature type="region of interest" description="Disordered" evidence="5">
    <location>
        <begin position="197"/>
        <end position="222"/>
    </location>
</feature>
<proteinExistence type="inferred from homology"/>
<feature type="region of interest" description="Disordered" evidence="5">
    <location>
        <begin position="24"/>
        <end position="47"/>
    </location>
</feature>
<feature type="region of interest" description="Disordered" evidence="5">
    <location>
        <begin position="614"/>
        <end position="1285"/>
    </location>
</feature>
<reference evidence="8" key="1">
    <citation type="journal article" date="2024" name="IScience">
        <title>Strigolactones Initiate the Formation of Haustorium-like Structures in Castilleja.</title>
        <authorList>
            <person name="Buerger M."/>
            <person name="Peterson D."/>
            <person name="Chory J."/>
        </authorList>
    </citation>
    <scope>NUCLEOTIDE SEQUENCE [LARGE SCALE GENOMIC DNA]</scope>
</reference>
<keyword evidence="4" id="KW-0539">Nucleus</keyword>
<feature type="compositionally biased region" description="Basic and acidic residues" evidence="5">
    <location>
        <begin position="870"/>
        <end position="891"/>
    </location>
</feature>
<accession>A0ABD3CJ61</accession>
<name>A0ABD3CJ61_9LAMI</name>
<feature type="compositionally biased region" description="Low complexity" evidence="5">
    <location>
        <begin position="1169"/>
        <end position="1178"/>
    </location>
</feature>
<feature type="compositionally biased region" description="Basic and acidic residues" evidence="5">
    <location>
        <begin position="901"/>
        <end position="971"/>
    </location>
</feature>
<feature type="compositionally biased region" description="Basic and acidic residues" evidence="5">
    <location>
        <begin position="1147"/>
        <end position="1168"/>
    </location>
</feature>
<keyword evidence="3" id="KW-0507">mRNA processing</keyword>
<dbReference type="InterPro" id="IPR044976">
    <property type="entry name" value="FIPS5/FIPS3-like"/>
</dbReference>
<evidence type="ECO:0000259" key="6">
    <source>
        <dbReference type="Pfam" id="PF05182"/>
    </source>
</evidence>
<protein>
    <recommendedName>
        <fullName evidence="6">Pre-mRNA polyadenylation factor Fip1 domain-containing protein</fullName>
    </recommendedName>
</protein>
<sequence length="1285" mass="144243">MEDDDEFGDLYTDVLRPLQNSVQFRTGETDAPTSFRGRPIDPDINSDDEEILHGAANLKNSISNSSSAPGIRLNTSIQEKTLPESGARPGFGALNLNLGSNSNSASKVSRIVDGDDGLEFEATVKLPEKRSSGGLDLMEEDDDDLNIVVEERETKDDDVVEKDVNCIDKQGNIYSSAEQNEYTGNYAGQGAAVGEMGSDQMIPGLSGKLENQGGSNLEDEWDSDESEDDLQIVLNDNHGPRGMEMMAGVDDDDDEDGDQLVIVADNGDVGHHQQQPMLEEEWRGEELAPGADGERKELGDAAKASGVPPKVAYSNHLYHHQPYHSQFKYVRPGAAPLSGAVPVTPGGIQGQVRPPIMMGPVAGRGRGDWRPRGPGSMQKYGVPVWGPNAAGRGYGSGLDFTLPSHKTIFEVDIDGFEEKPWRLQGINISDFFNFSLNEDSWKDYCKQLEQLRLETSMQSKIRVYESGRTEQDYDPELPPELAAAVGNQDIPSENVNDGMSGAAGPLDLARTSPCVPPAAPIGRPIPVETGTGDRFPSADTRRPRMNDYDVIIEIVCQSSNDDGIAELDNDLGGEDLGGLHDVDDHQRDDAKRNNCFSLASNGQKREIAARISQLVRPLETGREGDPHEARSTKGRGQIKSSETNDSDDGENQVTDNQSESFDSEDGKRNRPLSPSRAVEPDREQAVAVGDDVHGDSVMEDRSFDREREDMDVDVTTSDALEDGTLRRSTNKELVNDEEEDYKPARSSDNRSRSSKDEDRVVQDRHRPRSGNVKGPSVRDDGNNARRKSYHISGKGREDSHSQRGGALNSSLQHRHVKSENADWRKRVRVEDTRKREQGGEVPSRNRSRSERDDEQHGNWVGMSYSQDTGLRQRDRDYNLKNRSEKVDDVPYKRRKEGPYMSREHGEKEERAYNHRESSSSRRKRERDDHAKLKDDDSMGYVRHKEEVSLQTERGERQRDHDEWHRREREETQPVMRSGRPAEGKKWTSLSRGKDDNKGSGREHYSKNVGRHSDQVKRREHVEDDSFSQNRGHEDANTHGNQVSGNDEKRATYERPGTSDERDVYASDTSRLHEHRQKEGSRKREEFESEEHSSLISSKRNQDEQSVQISEMLNSRGRTEQTIENDTHASRQSRKLGKEASSDDEQTTDSRRGRSKLERWTSHLERDFSTTKTLLSSSSKKSKHLDTYNSSEAPLPSKKAEDDKDANDETNHANAKATDENTHTDTVEKLKKRSERFKLPMPSEKEALAIKKIVNEPLPSSAQTENRRDSEIKPERPPRKRRWTGN</sequence>
<feature type="compositionally biased region" description="Basic and acidic residues" evidence="5">
    <location>
        <begin position="1264"/>
        <end position="1276"/>
    </location>
</feature>
<dbReference type="PANTHER" id="PTHR36884:SF1">
    <property type="entry name" value="FIP1[V]-LIKE PROTEIN"/>
    <property type="match status" value="1"/>
</dbReference>
<feature type="domain" description="Pre-mRNA polyadenylation factor Fip1" evidence="6">
    <location>
        <begin position="410"/>
        <end position="452"/>
    </location>
</feature>
<feature type="compositionally biased region" description="Basic and acidic residues" evidence="5">
    <location>
        <begin position="741"/>
        <end position="764"/>
    </location>
</feature>
<dbReference type="EMBL" id="JAVIJP010000034">
    <property type="protein sequence ID" value="KAL3629622.1"/>
    <property type="molecule type" value="Genomic_DNA"/>
</dbReference>
<evidence type="ECO:0000313" key="7">
    <source>
        <dbReference type="EMBL" id="KAL3629622.1"/>
    </source>
</evidence>
<feature type="compositionally biased region" description="Polar residues" evidence="5">
    <location>
        <begin position="1093"/>
        <end position="1112"/>
    </location>
</feature>
<comment type="subcellular location">
    <subcellularLocation>
        <location evidence="1">Nucleus</location>
    </subcellularLocation>
</comment>
<feature type="compositionally biased region" description="Basic and acidic residues" evidence="5">
    <location>
        <begin position="1197"/>
        <end position="1228"/>
    </location>
</feature>
<feature type="region of interest" description="Disordered" evidence="5">
    <location>
        <begin position="520"/>
        <end position="542"/>
    </location>
</feature>
<feature type="region of interest" description="Disordered" evidence="5">
    <location>
        <begin position="286"/>
        <end position="307"/>
    </location>
</feature>
<comment type="caution">
    <text evidence="7">The sequence shown here is derived from an EMBL/GenBank/DDBJ whole genome shotgun (WGS) entry which is preliminary data.</text>
</comment>
<evidence type="ECO:0000256" key="1">
    <source>
        <dbReference type="ARBA" id="ARBA00004123"/>
    </source>
</evidence>
<evidence type="ECO:0000256" key="3">
    <source>
        <dbReference type="ARBA" id="ARBA00022664"/>
    </source>
</evidence>
<feature type="compositionally biased region" description="Basic and acidic residues" evidence="5">
    <location>
        <begin position="723"/>
        <end position="734"/>
    </location>
</feature>
<feature type="compositionally biased region" description="Basic and acidic residues" evidence="5">
    <location>
        <begin position="1045"/>
        <end position="1092"/>
    </location>
</feature>
<feature type="compositionally biased region" description="Basic and acidic residues" evidence="5">
    <location>
        <begin position="1116"/>
        <end position="1128"/>
    </location>
</feature>
<comment type="similarity">
    <text evidence="2">Belongs to the FIP1 family.</text>
</comment>
<dbReference type="GO" id="GO:0005634">
    <property type="term" value="C:nucleus"/>
    <property type="evidence" value="ECO:0007669"/>
    <property type="project" value="UniProtKB-SubCell"/>
</dbReference>